<keyword evidence="8" id="KW-1185">Reference proteome</keyword>
<dbReference type="InterPro" id="IPR000802">
    <property type="entry name" value="Arsenical_pump_ArsB"/>
</dbReference>
<feature type="transmembrane region" description="Helical" evidence="6">
    <location>
        <begin position="128"/>
        <end position="154"/>
    </location>
</feature>
<dbReference type="AlphaFoldDB" id="A0A2T1HNY2"/>
<proteinExistence type="predicted"/>
<feature type="transmembrane region" description="Helical" evidence="6">
    <location>
        <begin position="402"/>
        <end position="423"/>
    </location>
</feature>
<feature type="transmembrane region" description="Helical" evidence="6">
    <location>
        <begin position="96"/>
        <end position="116"/>
    </location>
</feature>
<gene>
    <name evidence="7" type="ORF">SLNSH_19470</name>
</gene>
<evidence type="ECO:0000256" key="2">
    <source>
        <dbReference type="ARBA" id="ARBA00022475"/>
    </source>
</evidence>
<evidence type="ECO:0000256" key="4">
    <source>
        <dbReference type="ARBA" id="ARBA00022989"/>
    </source>
</evidence>
<dbReference type="GO" id="GO:0015105">
    <property type="term" value="F:arsenite transmembrane transporter activity"/>
    <property type="evidence" value="ECO:0007669"/>
    <property type="project" value="InterPro"/>
</dbReference>
<dbReference type="GO" id="GO:0005886">
    <property type="term" value="C:plasma membrane"/>
    <property type="evidence" value="ECO:0007669"/>
    <property type="project" value="UniProtKB-SubCell"/>
</dbReference>
<dbReference type="Pfam" id="PF16980">
    <property type="entry name" value="CitMHS_2"/>
    <property type="match status" value="1"/>
</dbReference>
<evidence type="ECO:0000313" key="8">
    <source>
        <dbReference type="Proteomes" id="UP000239772"/>
    </source>
</evidence>
<reference evidence="8" key="1">
    <citation type="submission" date="2018-03" db="EMBL/GenBank/DDBJ databases">
        <authorList>
            <person name="Sun L."/>
            <person name="Liu H."/>
            <person name="Chen W."/>
            <person name="Huang K."/>
            <person name="Liu W."/>
            <person name="Gao X."/>
        </authorList>
    </citation>
    <scope>NUCLEOTIDE SEQUENCE [LARGE SCALE GENOMIC DNA]</scope>
    <source>
        <strain evidence="8">SH9</strain>
    </source>
</reference>
<evidence type="ECO:0000256" key="6">
    <source>
        <dbReference type="SAM" id="Phobius"/>
    </source>
</evidence>
<comment type="subcellular location">
    <subcellularLocation>
        <location evidence="1">Cell membrane</location>
        <topology evidence="1">Multi-pass membrane protein</topology>
    </subcellularLocation>
</comment>
<comment type="caution">
    <text evidence="7">The sequence shown here is derived from an EMBL/GenBank/DDBJ whole genome shotgun (WGS) entry which is preliminary data.</text>
</comment>
<dbReference type="EMBL" id="PVZS01000027">
    <property type="protein sequence ID" value="PSC03362.1"/>
    <property type="molecule type" value="Genomic_DNA"/>
</dbReference>
<organism evidence="7 8">
    <name type="scientific">Alsobacter soli</name>
    <dbReference type="NCBI Taxonomy" id="2109933"/>
    <lineage>
        <taxon>Bacteria</taxon>
        <taxon>Pseudomonadati</taxon>
        <taxon>Pseudomonadota</taxon>
        <taxon>Alphaproteobacteria</taxon>
        <taxon>Hyphomicrobiales</taxon>
        <taxon>Alsobacteraceae</taxon>
        <taxon>Alsobacter</taxon>
    </lineage>
</organism>
<sequence length="468" mass="48904">MAAMATGLAAAGIAAPDAAWASEGLNGAALGGAWALPFVGMLLSIALFPLFAPHAWEHHQGKITAFWALVTAIPLALVAGGGAAASALAHTALLDYIPFILLLTALFTTAGGILIAGNIHGSPAVNALLLAIGAVLASLIGTTGASMVMIRPVIRANDDRKHNAHVFVFFIFLVSNLGGALTPLGDPPLFLGFLRGVDFFWTTKHVFAETLFAAGLVLAVFYAIDSVIYRREGRVPDPTPDRRVRVRGVENLALIGVIIAAILLSAAWKGGVAFTVAGVAVEWQGLVRDLVMVAVAVASMKLTKSAWREANGFSWGPIKEVATLFAGIFVTMIPVLAMLQAGRDGAFAPLVALVSHPDGAPNNAAYFWLTGALSSFLDNAPTYLVFFQLAGGDAQTLMTQGALTLAAISCGAVFMGANSYIGNAPNFMVYAIARDGGVRMPSFFGYMLWSGAVLIPTFLLVTWVFFAG</sequence>
<feature type="transmembrane region" description="Helical" evidence="6">
    <location>
        <begin position="252"/>
        <end position="277"/>
    </location>
</feature>
<evidence type="ECO:0000256" key="5">
    <source>
        <dbReference type="ARBA" id="ARBA00023136"/>
    </source>
</evidence>
<feature type="transmembrane region" description="Helical" evidence="6">
    <location>
        <begin position="31"/>
        <end position="52"/>
    </location>
</feature>
<evidence type="ECO:0000256" key="3">
    <source>
        <dbReference type="ARBA" id="ARBA00022692"/>
    </source>
</evidence>
<keyword evidence="4 6" id="KW-1133">Transmembrane helix</keyword>
<evidence type="ECO:0000313" key="7">
    <source>
        <dbReference type="EMBL" id="PSC03362.1"/>
    </source>
</evidence>
<dbReference type="InterPro" id="IPR031566">
    <property type="entry name" value="CitMHS_2"/>
</dbReference>
<dbReference type="Proteomes" id="UP000239772">
    <property type="component" value="Unassembled WGS sequence"/>
</dbReference>
<feature type="transmembrane region" description="Helical" evidence="6">
    <location>
        <begin position="166"/>
        <end position="185"/>
    </location>
</feature>
<accession>A0A2T1HNY2</accession>
<keyword evidence="5 6" id="KW-0472">Membrane</keyword>
<evidence type="ECO:0000256" key="1">
    <source>
        <dbReference type="ARBA" id="ARBA00004651"/>
    </source>
</evidence>
<dbReference type="PRINTS" id="PR00758">
    <property type="entry name" value="ARSENICPUMP"/>
</dbReference>
<keyword evidence="3 6" id="KW-0812">Transmembrane</keyword>
<feature type="transmembrane region" description="Helical" evidence="6">
    <location>
        <begin position="365"/>
        <end position="390"/>
    </location>
</feature>
<feature type="transmembrane region" description="Helical" evidence="6">
    <location>
        <begin position="205"/>
        <end position="224"/>
    </location>
</feature>
<dbReference type="OrthoDB" id="9765532at2"/>
<protein>
    <submittedName>
        <fullName evidence="7">Sodium:proton antiporter</fullName>
    </submittedName>
</protein>
<keyword evidence="2" id="KW-1003">Cell membrane</keyword>
<name>A0A2T1HNY2_9HYPH</name>
<feature type="transmembrane region" description="Helical" evidence="6">
    <location>
        <begin position="443"/>
        <end position="466"/>
    </location>
</feature>
<feature type="transmembrane region" description="Helical" evidence="6">
    <location>
        <begin position="321"/>
        <end position="341"/>
    </location>
</feature>